<evidence type="ECO:0000259" key="1">
    <source>
        <dbReference type="SMART" id="SM00382"/>
    </source>
</evidence>
<name>A0A1B1A0V4_9RHOB</name>
<dbReference type="InterPro" id="IPR027417">
    <property type="entry name" value="P-loop_NTPase"/>
</dbReference>
<evidence type="ECO:0000313" key="2">
    <source>
        <dbReference type="EMBL" id="ANP40220.1"/>
    </source>
</evidence>
<dbReference type="EMBL" id="CP015230">
    <property type="protein sequence ID" value="ANP40220.1"/>
    <property type="molecule type" value="Genomic_DNA"/>
</dbReference>
<dbReference type="GO" id="GO:0005524">
    <property type="term" value="F:ATP binding"/>
    <property type="evidence" value="ECO:0007669"/>
    <property type="project" value="InterPro"/>
</dbReference>
<feature type="domain" description="AAA+ ATPase" evidence="1">
    <location>
        <begin position="25"/>
        <end position="251"/>
    </location>
</feature>
<sequence>MKFPIHLNLSVPSANGNIDRTVNLNSPLTVLVGPNGSGKTHLMRSLKLELKSHTSGKYVRFLSAGRMGLMEQYRSDFDGQRGASPNYENASYGGKRDSQLRMNFETLNGDFHTLAARPDILIKVSERLRKLFKRDISIFWDSGQLKVEFQHEEYDHSYSSAREASGLIHLVGLLAALYDDAVGALLIDEPEVSLHPQLQAFLLREIKHVSGIPENGNFKKLIIISTHSTEFIDLNTTLDIPNFIFCQELGEEPRQISPKEPTLKNQKLQELVIRMGQEHKLALFSKSPLLVEGPSDTIICGGLANKLDLHIEAGGSQILPVIGKGEFPTVVKLLRLMGKTPIVLADADAFVDTPDLSNTFLAAPEADSYVNSNLGSPSAVKFCNAIRSDFLSLVDTSWDQISILAETTLYWKTRKDKDSGRLAKQRSAFSALFLNDKLPEGWSSIKERLTIALDLLERFGCFILRRGSIEEYYLKDHDALAIGKPLAAVNEVNCFDNLPNVSDNYSDVVRCIHAASQAPAINEAELVRDYLLSIASVALEHFKTEKDARKIQSQVKRILGDKADLFKMSVKDNHLIIDLESSVLEIDAFPIYMEEGENINDFIPKALGLPS</sequence>
<dbReference type="AlphaFoldDB" id="A0A1B1A0V4"/>
<evidence type="ECO:0000313" key="3">
    <source>
        <dbReference type="Proteomes" id="UP000013243"/>
    </source>
</evidence>
<dbReference type="SUPFAM" id="SSF52540">
    <property type="entry name" value="P-loop containing nucleoside triphosphate hydrolases"/>
    <property type="match status" value="1"/>
</dbReference>
<dbReference type="SMART" id="SM00382">
    <property type="entry name" value="AAA"/>
    <property type="match status" value="1"/>
</dbReference>
<dbReference type="KEGG" id="rmb:K529_005515"/>
<dbReference type="PANTHER" id="PTHR43581:SF2">
    <property type="entry name" value="EXCINUCLEASE ATPASE SUBUNIT"/>
    <property type="match status" value="1"/>
</dbReference>
<dbReference type="Proteomes" id="UP000013243">
    <property type="component" value="Chromosome"/>
</dbReference>
<dbReference type="GO" id="GO:0016887">
    <property type="term" value="F:ATP hydrolysis activity"/>
    <property type="evidence" value="ECO:0007669"/>
    <property type="project" value="InterPro"/>
</dbReference>
<reference evidence="2 3" key="1">
    <citation type="journal article" date="2016" name="ISME J.">
        <title>Global occurrence and heterogeneity of the Roseobacter-clade species Ruegeria mobilis.</title>
        <authorList>
            <person name="Sonnenschein E."/>
            <person name="Gram L."/>
        </authorList>
    </citation>
    <scope>NUCLEOTIDE SEQUENCE [LARGE SCALE GENOMIC DNA]</scope>
    <source>
        <strain evidence="2 3">F1926</strain>
    </source>
</reference>
<protein>
    <recommendedName>
        <fullName evidence="1">AAA+ ATPase domain-containing protein</fullName>
    </recommendedName>
</protein>
<dbReference type="GeneID" id="28249269"/>
<dbReference type="RefSeq" id="WP_040642562.1">
    <property type="nucleotide sequence ID" value="NZ_CP015230.1"/>
</dbReference>
<dbReference type="Pfam" id="PF20469">
    <property type="entry name" value="OLD-like_TOPRIM"/>
    <property type="match status" value="1"/>
</dbReference>
<dbReference type="InterPro" id="IPR003593">
    <property type="entry name" value="AAA+_ATPase"/>
</dbReference>
<dbReference type="Gene3D" id="3.40.50.300">
    <property type="entry name" value="P-loop containing nucleotide triphosphate hydrolases"/>
    <property type="match status" value="2"/>
</dbReference>
<dbReference type="InterPro" id="IPR003959">
    <property type="entry name" value="ATPase_AAA_core"/>
</dbReference>
<dbReference type="CDD" id="cd01026">
    <property type="entry name" value="TOPRIM_OLD"/>
    <property type="match status" value="1"/>
</dbReference>
<dbReference type="PANTHER" id="PTHR43581">
    <property type="entry name" value="ATP/GTP PHOSPHATASE"/>
    <property type="match status" value="1"/>
</dbReference>
<dbReference type="Pfam" id="PF13304">
    <property type="entry name" value="AAA_21"/>
    <property type="match status" value="1"/>
</dbReference>
<dbReference type="InterPro" id="IPR034139">
    <property type="entry name" value="TOPRIM_OLD"/>
</dbReference>
<accession>A0A1B1A0V4</accession>
<proteinExistence type="predicted"/>
<dbReference type="OrthoDB" id="9816534at2"/>
<organism evidence="2 3">
    <name type="scientific">Tritonibacter mobilis F1926</name>
    <dbReference type="NCBI Taxonomy" id="1265309"/>
    <lineage>
        <taxon>Bacteria</taxon>
        <taxon>Pseudomonadati</taxon>
        <taxon>Pseudomonadota</taxon>
        <taxon>Alphaproteobacteria</taxon>
        <taxon>Rhodobacterales</taxon>
        <taxon>Paracoccaceae</taxon>
        <taxon>Tritonibacter</taxon>
    </lineage>
</organism>
<gene>
    <name evidence="2" type="ORF">K529_005515</name>
</gene>
<dbReference type="InterPro" id="IPR051396">
    <property type="entry name" value="Bact_Antivir_Def_Nuclease"/>
</dbReference>